<feature type="region of interest" description="Disordered" evidence="1">
    <location>
        <begin position="1"/>
        <end position="41"/>
    </location>
</feature>
<feature type="compositionally biased region" description="Low complexity" evidence="1">
    <location>
        <begin position="1"/>
        <end position="13"/>
    </location>
</feature>
<gene>
    <name evidence="3" type="ORF">M9799_10820</name>
</gene>
<feature type="transmembrane region" description="Helical" evidence="2">
    <location>
        <begin position="57"/>
        <end position="78"/>
    </location>
</feature>
<name>A0ABY6GEH3_9BURK</name>
<dbReference type="Pfam" id="PF11906">
    <property type="entry name" value="DUF3426"/>
    <property type="match status" value="1"/>
</dbReference>
<evidence type="ECO:0000256" key="2">
    <source>
        <dbReference type="SAM" id="Phobius"/>
    </source>
</evidence>
<keyword evidence="2" id="KW-0472">Membrane</keyword>
<organism evidence="3 4">
    <name type="scientific">Comamonas endophytica</name>
    <dbReference type="NCBI Taxonomy" id="2949090"/>
    <lineage>
        <taxon>Bacteria</taxon>
        <taxon>Pseudomonadati</taxon>
        <taxon>Pseudomonadota</taxon>
        <taxon>Betaproteobacteria</taxon>
        <taxon>Burkholderiales</taxon>
        <taxon>Comamonadaceae</taxon>
        <taxon>Comamonas</taxon>
    </lineage>
</organism>
<evidence type="ECO:0000313" key="4">
    <source>
        <dbReference type="Proteomes" id="UP001162800"/>
    </source>
</evidence>
<keyword evidence="2" id="KW-0812">Transmembrane</keyword>
<dbReference type="EMBL" id="CP106881">
    <property type="protein sequence ID" value="UYG53313.1"/>
    <property type="molecule type" value="Genomic_DNA"/>
</dbReference>
<evidence type="ECO:0000313" key="3">
    <source>
        <dbReference type="EMBL" id="UYG53313.1"/>
    </source>
</evidence>
<keyword evidence="2" id="KW-1133">Transmembrane helix</keyword>
<dbReference type="RefSeq" id="WP_231042160.1">
    <property type="nucleotide sequence ID" value="NZ_CP106881.1"/>
</dbReference>
<sequence length="209" mass="22415">MAASADAAQASSDPFALPYHDPDHDRVRGRDREPPPDAEPGFIRAARRRALWHAPGMRLALGLGSALLLLALALQVALQERNALAAWNPALRPALQGLCALTGCTLSARQDIDRVVIAGSAFARTAQAGQYLLSLTIENQAATELAMPAVELTFTDLQDQPVLRRVLLPADMQAPTTLGAHAEWSVRLPLAVTATPARIAGYRVLVFYP</sequence>
<evidence type="ECO:0000256" key="1">
    <source>
        <dbReference type="SAM" id="MobiDB-lite"/>
    </source>
</evidence>
<accession>A0ABY6GEH3</accession>
<proteinExistence type="predicted"/>
<dbReference type="InterPro" id="IPR021834">
    <property type="entry name" value="DUF3426"/>
</dbReference>
<reference evidence="3" key="1">
    <citation type="submission" date="2022-09" db="EMBL/GenBank/DDBJ databases">
        <title>The complete genome of Acidovorax sp. 5MLIR.</title>
        <authorList>
            <person name="Liu L."/>
            <person name="Yue J."/>
            <person name="Yang F."/>
            <person name="Yuan J."/>
            <person name="Li L."/>
        </authorList>
    </citation>
    <scope>NUCLEOTIDE SEQUENCE</scope>
    <source>
        <strain evidence="3">5MLIR</strain>
    </source>
</reference>
<protein>
    <submittedName>
        <fullName evidence="3">DUF3426 domain-containing protein</fullName>
    </submittedName>
</protein>
<dbReference type="Proteomes" id="UP001162800">
    <property type="component" value="Chromosome"/>
</dbReference>
<feature type="compositionally biased region" description="Basic and acidic residues" evidence="1">
    <location>
        <begin position="20"/>
        <end position="35"/>
    </location>
</feature>
<keyword evidence="4" id="KW-1185">Reference proteome</keyword>